<dbReference type="AlphaFoldDB" id="A0A6L3SU17"/>
<gene>
    <name evidence="2" type="ORF">F6X53_21085</name>
</gene>
<feature type="compositionally biased region" description="Low complexity" evidence="1">
    <location>
        <begin position="10"/>
        <end position="19"/>
    </location>
</feature>
<dbReference type="RefSeq" id="WP_151002278.1">
    <property type="nucleotide sequence ID" value="NZ_BPQY01000164.1"/>
</dbReference>
<evidence type="ECO:0000313" key="2">
    <source>
        <dbReference type="EMBL" id="KAB1076948.1"/>
    </source>
</evidence>
<accession>A0A6L3SU17</accession>
<proteinExistence type="predicted"/>
<dbReference type="EMBL" id="VZZK01000025">
    <property type="protein sequence ID" value="KAB1076948.1"/>
    <property type="molecule type" value="Genomic_DNA"/>
</dbReference>
<name>A0A6L3SU17_9HYPH</name>
<organism evidence="2 3">
    <name type="scientific">Methylobacterium soli</name>
    <dbReference type="NCBI Taxonomy" id="553447"/>
    <lineage>
        <taxon>Bacteria</taxon>
        <taxon>Pseudomonadati</taxon>
        <taxon>Pseudomonadota</taxon>
        <taxon>Alphaproteobacteria</taxon>
        <taxon>Hyphomicrobiales</taxon>
        <taxon>Methylobacteriaceae</taxon>
        <taxon>Methylobacterium</taxon>
    </lineage>
</organism>
<protein>
    <submittedName>
        <fullName evidence="2">Uncharacterized protein</fullName>
    </submittedName>
</protein>
<comment type="caution">
    <text evidence="2">The sequence shown here is derived from an EMBL/GenBank/DDBJ whole genome shotgun (WGS) entry which is preliminary data.</text>
</comment>
<dbReference type="Proteomes" id="UP000474159">
    <property type="component" value="Unassembled WGS sequence"/>
</dbReference>
<keyword evidence="3" id="KW-1185">Reference proteome</keyword>
<dbReference type="OrthoDB" id="8002611at2"/>
<reference evidence="2 3" key="1">
    <citation type="submission" date="2019-09" db="EMBL/GenBank/DDBJ databases">
        <title>YIM 48816 draft genome.</title>
        <authorList>
            <person name="Jiang L."/>
        </authorList>
    </citation>
    <scope>NUCLEOTIDE SEQUENCE [LARGE SCALE GENOMIC DNA]</scope>
    <source>
        <strain evidence="2 3">YIM 48816</strain>
    </source>
</reference>
<evidence type="ECO:0000256" key="1">
    <source>
        <dbReference type="SAM" id="MobiDB-lite"/>
    </source>
</evidence>
<evidence type="ECO:0000313" key="3">
    <source>
        <dbReference type="Proteomes" id="UP000474159"/>
    </source>
</evidence>
<sequence length="75" mass="8269">MKQRQENESQENQPQEPTQGLAETNAILAEWAARSAVESAPLIARLERMGYAVRGKSEEEISEVLKHPPTQPAAA</sequence>
<feature type="region of interest" description="Disordered" evidence="1">
    <location>
        <begin position="1"/>
        <end position="24"/>
    </location>
</feature>